<feature type="domain" description="TfoX N-terminal" evidence="1">
    <location>
        <begin position="11"/>
        <end position="103"/>
    </location>
</feature>
<accession>A0AA95NQ02</accession>
<dbReference type="EMBL" id="CP116346">
    <property type="protein sequence ID" value="WIT14081.1"/>
    <property type="molecule type" value="Genomic_DNA"/>
</dbReference>
<organism evidence="2 3">
    <name type="scientific">Paucibacter sediminis</name>
    <dbReference type="NCBI Taxonomy" id="3019553"/>
    <lineage>
        <taxon>Bacteria</taxon>
        <taxon>Pseudomonadati</taxon>
        <taxon>Pseudomonadota</taxon>
        <taxon>Betaproteobacteria</taxon>
        <taxon>Burkholderiales</taxon>
        <taxon>Sphaerotilaceae</taxon>
        <taxon>Roseateles</taxon>
    </lineage>
</organism>
<evidence type="ECO:0000259" key="1">
    <source>
        <dbReference type="Pfam" id="PF04993"/>
    </source>
</evidence>
<dbReference type="Pfam" id="PF04993">
    <property type="entry name" value="TfoX_N"/>
    <property type="match status" value="1"/>
</dbReference>
<dbReference type="InterPro" id="IPR047525">
    <property type="entry name" value="TfoX-like"/>
</dbReference>
<evidence type="ECO:0000313" key="2">
    <source>
        <dbReference type="EMBL" id="WIT14081.1"/>
    </source>
</evidence>
<dbReference type="KEGG" id="pais:PFX98_10785"/>
<dbReference type="AlphaFoldDB" id="A0AA95NQ02"/>
<dbReference type="InterPro" id="IPR007076">
    <property type="entry name" value="TfoX_N"/>
</dbReference>
<name>A0AA95NQ02_9BURK</name>
<dbReference type="PANTHER" id="PTHR36121">
    <property type="entry name" value="PROTEIN SXY"/>
    <property type="match status" value="1"/>
</dbReference>
<dbReference type="PANTHER" id="PTHR36121:SF1">
    <property type="entry name" value="PROTEIN SXY"/>
    <property type="match status" value="1"/>
</dbReference>
<proteinExistence type="predicted"/>
<keyword evidence="3" id="KW-1185">Reference proteome</keyword>
<dbReference type="RefSeq" id="WP_285235204.1">
    <property type="nucleotide sequence ID" value="NZ_CP116346.1"/>
</dbReference>
<reference evidence="2" key="1">
    <citation type="submission" date="2023-01" db="EMBL/GenBank/DDBJ databases">
        <title>Whole genome sequence of Paucibacter sp. S2-9 isolated from pond sediment.</title>
        <authorList>
            <person name="Jung J.Y."/>
        </authorList>
    </citation>
    <scope>NUCLEOTIDE SEQUENCE</scope>
    <source>
        <strain evidence="2">S2-9</strain>
    </source>
</reference>
<protein>
    <submittedName>
        <fullName evidence="2">TfoX/Sxy family protein</fullName>
    </submittedName>
</protein>
<dbReference type="Proteomes" id="UP001177769">
    <property type="component" value="Chromosome"/>
</dbReference>
<evidence type="ECO:0000313" key="3">
    <source>
        <dbReference type="Proteomes" id="UP001177769"/>
    </source>
</evidence>
<dbReference type="SUPFAM" id="SSF159894">
    <property type="entry name" value="YgaC/TfoX-N like"/>
    <property type="match status" value="1"/>
</dbReference>
<sequence>MSKELLAHSLELLAPLGALRSRRMFGGYGIYADEIFIAIIAFEQLWLKADAETIPAFQQAGCAPFRYDKQGQVMTMAYYAAPEEAMESPALMQPWARLALAAALRARAAKGSKPAPRRGKA</sequence>
<gene>
    <name evidence="2" type="ORF">PFX98_10785</name>
</gene>
<dbReference type="Gene3D" id="3.30.1460.30">
    <property type="entry name" value="YgaC/TfoX-N like chaperone"/>
    <property type="match status" value="1"/>
</dbReference>